<dbReference type="Proteomes" id="UP000070383">
    <property type="component" value="Unassembled WGS sequence"/>
</dbReference>
<feature type="domain" description="ABC transporter" evidence="4">
    <location>
        <begin position="7"/>
        <end position="233"/>
    </location>
</feature>
<evidence type="ECO:0000256" key="3">
    <source>
        <dbReference type="ARBA" id="ARBA00022840"/>
    </source>
</evidence>
<organism evidence="5 6">
    <name type="scientific">Anaerococcus tetradius</name>
    <dbReference type="NCBI Taxonomy" id="33036"/>
    <lineage>
        <taxon>Bacteria</taxon>
        <taxon>Bacillati</taxon>
        <taxon>Bacillota</taxon>
        <taxon>Tissierellia</taxon>
        <taxon>Tissierellales</taxon>
        <taxon>Peptoniphilaceae</taxon>
        <taxon>Anaerococcus</taxon>
    </lineage>
</organism>
<dbReference type="InterPro" id="IPR003439">
    <property type="entry name" value="ABC_transporter-like_ATP-bd"/>
</dbReference>
<dbReference type="Pfam" id="PF00005">
    <property type="entry name" value="ABC_tran"/>
    <property type="match status" value="1"/>
</dbReference>
<gene>
    <name evidence="5" type="ORF">HMPREF3200_01626</name>
</gene>
<evidence type="ECO:0000313" key="6">
    <source>
        <dbReference type="Proteomes" id="UP000070383"/>
    </source>
</evidence>
<dbReference type="SUPFAM" id="SSF52540">
    <property type="entry name" value="P-loop containing nucleoside triphosphate hydrolases"/>
    <property type="match status" value="1"/>
</dbReference>
<evidence type="ECO:0000256" key="1">
    <source>
        <dbReference type="ARBA" id="ARBA00022448"/>
    </source>
</evidence>
<evidence type="ECO:0000256" key="2">
    <source>
        <dbReference type="ARBA" id="ARBA00022741"/>
    </source>
</evidence>
<dbReference type="STRING" id="33036.HMPREF3200_01626"/>
<dbReference type="GO" id="GO:0005524">
    <property type="term" value="F:ATP binding"/>
    <property type="evidence" value="ECO:0007669"/>
    <property type="project" value="UniProtKB-KW"/>
</dbReference>
<dbReference type="InterPro" id="IPR027417">
    <property type="entry name" value="P-loop_NTPase"/>
</dbReference>
<dbReference type="InterPro" id="IPR051782">
    <property type="entry name" value="ABC_Transporter_VariousFunc"/>
</dbReference>
<proteinExistence type="predicted"/>
<evidence type="ECO:0000313" key="5">
    <source>
        <dbReference type="EMBL" id="KWZ76673.1"/>
    </source>
</evidence>
<protein>
    <submittedName>
        <fullName evidence="5">ABC transporter, ATP-binding protein</fullName>
    </submittedName>
</protein>
<dbReference type="PATRIC" id="fig|33036.3.peg.1609"/>
<keyword evidence="1" id="KW-0813">Transport</keyword>
<dbReference type="InterPro" id="IPR017871">
    <property type="entry name" value="ABC_transporter-like_CS"/>
</dbReference>
<reference evidence="6" key="1">
    <citation type="submission" date="2016-01" db="EMBL/GenBank/DDBJ databases">
        <authorList>
            <person name="Mitreva M."/>
            <person name="Pepin K.H."/>
            <person name="Mihindukulasuriya K.A."/>
            <person name="Fulton R."/>
            <person name="Fronick C."/>
            <person name="O'Laughlin M."/>
            <person name="Miner T."/>
            <person name="Herter B."/>
            <person name="Rosa B.A."/>
            <person name="Cordes M."/>
            <person name="Tomlinson C."/>
            <person name="Wollam A."/>
            <person name="Palsikar V.B."/>
            <person name="Mardis E.R."/>
            <person name="Wilson R.K."/>
        </authorList>
    </citation>
    <scope>NUCLEOTIDE SEQUENCE [LARGE SCALE GENOMIC DNA]</scope>
    <source>
        <strain evidence="6">MJR8151</strain>
    </source>
</reference>
<dbReference type="EMBL" id="LRPM01000071">
    <property type="protein sequence ID" value="KWZ76673.1"/>
    <property type="molecule type" value="Genomic_DNA"/>
</dbReference>
<dbReference type="InterPro" id="IPR025302">
    <property type="entry name" value="DrrA1/2-like_C"/>
</dbReference>
<dbReference type="AlphaFoldDB" id="A0A133KAS8"/>
<dbReference type="SMART" id="SM00382">
    <property type="entry name" value="AAA"/>
    <property type="match status" value="1"/>
</dbReference>
<sequence>MIGDIMLEIKNVSKSFAKVKALDDVSFVVEKGDLFGLIGQNGAGKSTLFRCIMDFFDSFEGEILYGGVPMRKIPLEKIGFLPEERSLSPKKTIEEEIRYFARLNLMKNLDAKTLQYYFDKFEIKGRLRDKIKDLSKGNQQKVQLLASLIYKPEFLILDEPFSGLDPYNISLLQDIIKEVNEAGTTIIFSSHNMENIEDMCNKLVMLRDGKIVLNGSPKEIRNSYPKDKILIECEGEIADILDDFPLSYKKEDKTYKLRLQNPEDGRKIYQRLSQRFDYIPVFAQTPPSLNEIFTRKVEEDV</sequence>
<dbReference type="Gene3D" id="3.40.50.300">
    <property type="entry name" value="P-loop containing nucleotide triphosphate hydrolases"/>
    <property type="match status" value="1"/>
</dbReference>
<keyword evidence="2" id="KW-0547">Nucleotide-binding</keyword>
<dbReference type="PANTHER" id="PTHR42939:SF1">
    <property type="entry name" value="ABC TRANSPORTER ATP-BINDING PROTEIN ALBC-RELATED"/>
    <property type="match status" value="1"/>
</dbReference>
<dbReference type="Pfam" id="PF13732">
    <property type="entry name" value="DrrA1-3_C"/>
    <property type="match status" value="1"/>
</dbReference>
<dbReference type="InterPro" id="IPR003593">
    <property type="entry name" value="AAA+_ATPase"/>
</dbReference>
<dbReference type="PROSITE" id="PS50893">
    <property type="entry name" value="ABC_TRANSPORTER_2"/>
    <property type="match status" value="1"/>
</dbReference>
<accession>A0A133KAS8</accession>
<evidence type="ECO:0000259" key="4">
    <source>
        <dbReference type="PROSITE" id="PS50893"/>
    </source>
</evidence>
<dbReference type="GO" id="GO:0016887">
    <property type="term" value="F:ATP hydrolysis activity"/>
    <property type="evidence" value="ECO:0007669"/>
    <property type="project" value="InterPro"/>
</dbReference>
<name>A0A133KAS8_9FIRM</name>
<comment type="caution">
    <text evidence="5">The sequence shown here is derived from an EMBL/GenBank/DDBJ whole genome shotgun (WGS) entry which is preliminary data.</text>
</comment>
<keyword evidence="6" id="KW-1185">Reference proteome</keyword>
<dbReference type="PROSITE" id="PS00211">
    <property type="entry name" value="ABC_TRANSPORTER_1"/>
    <property type="match status" value="1"/>
</dbReference>
<keyword evidence="3 5" id="KW-0067">ATP-binding</keyword>
<dbReference type="PANTHER" id="PTHR42939">
    <property type="entry name" value="ABC TRANSPORTER ATP-BINDING PROTEIN ALBC-RELATED"/>
    <property type="match status" value="1"/>
</dbReference>